<feature type="disulfide bond" evidence="4">
    <location>
        <begin position="122"/>
        <end position="131"/>
    </location>
</feature>
<protein>
    <submittedName>
        <fullName evidence="7">EGF-like domain-containing protein</fullName>
    </submittedName>
</protein>
<dbReference type="InterPro" id="IPR000742">
    <property type="entry name" value="EGF"/>
</dbReference>
<dbReference type="Pfam" id="PF00008">
    <property type="entry name" value="EGF"/>
    <property type="match status" value="2"/>
</dbReference>
<evidence type="ECO:0000256" key="1">
    <source>
        <dbReference type="ARBA" id="ARBA00022536"/>
    </source>
</evidence>
<keyword evidence="2" id="KW-0677">Repeat</keyword>
<dbReference type="WBParaSite" id="Hba_13432">
    <property type="protein sequence ID" value="Hba_13432"/>
    <property type="gene ID" value="Hba_13432"/>
</dbReference>
<dbReference type="Proteomes" id="UP000095283">
    <property type="component" value="Unplaced"/>
</dbReference>
<organism evidence="6 7">
    <name type="scientific">Heterorhabditis bacteriophora</name>
    <name type="common">Entomopathogenic nematode worm</name>
    <dbReference type="NCBI Taxonomy" id="37862"/>
    <lineage>
        <taxon>Eukaryota</taxon>
        <taxon>Metazoa</taxon>
        <taxon>Ecdysozoa</taxon>
        <taxon>Nematoda</taxon>
        <taxon>Chromadorea</taxon>
        <taxon>Rhabditida</taxon>
        <taxon>Rhabditina</taxon>
        <taxon>Rhabditomorpha</taxon>
        <taxon>Strongyloidea</taxon>
        <taxon>Heterorhabditidae</taxon>
        <taxon>Heterorhabditis</taxon>
    </lineage>
</organism>
<evidence type="ECO:0000313" key="7">
    <source>
        <dbReference type="WBParaSite" id="Hba_13432"/>
    </source>
</evidence>
<feature type="domain" description="EGF-like" evidence="5">
    <location>
        <begin position="136"/>
        <end position="174"/>
    </location>
</feature>
<evidence type="ECO:0000256" key="3">
    <source>
        <dbReference type="ARBA" id="ARBA00023157"/>
    </source>
</evidence>
<keyword evidence="3 4" id="KW-1015">Disulfide bond</keyword>
<sequence length="251" mass="28066">MLISSCGRDDGERLLDCEFYIGCDSVAIDRCETSKLLDEKIAFKNISDNNYFAEIKHEKPNKRVINDNGVLECEQCVCPNGTRYSGYSCAIASDPCQTKPCDNDPNSRTACYATESGYECRCPVGQAGPKCQFNRAAKLCWPDPCSSRGTCQENLSDKTYVCKCNDNFFGSQCQYERKECDITCQNGGKCRQDAKFDMFLCDCQNGFHGQLCDTKDTGKVEFGIIISTEYFFPSFLLSNTKDNQSSVLSSF</sequence>
<feature type="disulfide bond" evidence="4">
    <location>
        <begin position="203"/>
        <end position="212"/>
    </location>
</feature>
<accession>A0A1I7X7M8</accession>
<dbReference type="InterPro" id="IPR051022">
    <property type="entry name" value="Notch_Cell-Fate_Det"/>
</dbReference>
<dbReference type="GO" id="GO:0016020">
    <property type="term" value="C:membrane"/>
    <property type="evidence" value="ECO:0007669"/>
    <property type="project" value="UniProtKB-SubCell"/>
</dbReference>
<evidence type="ECO:0000256" key="4">
    <source>
        <dbReference type="PROSITE-ProRule" id="PRU00076"/>
    </source>
</evidence>
<feature type="disulfide bond" evidence="4">
    <location>
        <begin position="184"/>
        <end position="201"/>
    </location>
</feature>
<feature type="disulfide bond" evidence="4">
    <location>
        <begin position="164"/>
        <end position="173"/>
    </location>
</feature>
<dbReference type="PANTHER" id="PTHR24049">
    <property type="entry name" value="CRUMBS FAMILY MEMBER"/>
    <property type="match status" value="1"/>
</dbReference>
<dbReference type="PROSITE" id="PS00022">
    <property type="entry name" value="EGF_1"/>
    <property type="match status" value="3"/>
</dbReference>
<dbReference type="PROSITE" id="PS50026">
    <property type="entry name" value="EGF_3"/>
    <property type="match status" value="3"/>
</dbReference>
<dbReference type="SUPFAM" id="SSF57196">
    <property type="entry name" value="EGF/Laminin"/>
    <property type="match status" value="2"/>
</dbReference>
<proteinExistence type="predicted"/>
<feature type="disulfide bond" evidence="4">
    <location>
        <begin position="180"/>
        <end position="190"/>
    </location>
</feature>
<keyword evidence="6" id="KW-1185">Reference proteome</keyword>
<feature type="domain" description="EGF-like" evidence="5">
    <location>
        <begin position="176"/>
        <end position="213"/>
    </location>
</feature>
<feature type="domain" description="EGF-like" evidence="5">
    <location>
        <begin position="92"/>
        <end position="132"/>
    </location>
</feature>
<evidence type="ECO:0000259" key="5">
    <source>
        <dbReference type="PROSITE" id="PS50026"/>
    </source>
</evidence>
<dbReference type="SMART" id="SM00181">
    <property type="entry name" value="EGF"/>
    <property type="match status" value="3"/>
</dbReference>
<evidence type="ECO:0000256" key="2">
    <source>
        <dbReference type="ARBA" id="ARBA00022737"/>
    </source>
</evidence>
<reference evidence="7" key="1">
    <citation type="submission" date="2016-11" db="UniProtKB">
        <authorList>
            <consortium name="WormBaseParasite"/>
        </authorList>
    </citation>
    <scope>IDENTIFICATION</scope>
</reference>
<evidence type="ECO:0000313" key="6">
    <source>
        <dbReference type="Proteomes" id="UP000095283"/>
    </source>
</evidence>
<dbReference type="PROSITE" id="PS01186">
    <property type="entry name" value="EGF_2"/>
    <property type="match status" value="1"/>
</dbReference>
<dbReference type="Gene3D" id="2.10.25.10">
    <property type="entry name" value="Laminin"/>
    <property type="match status" value="3"/>
</dbReference>
<comment type="caution">
    <text evidence="4">Lacks conserved residue(s) required for the propagation of feature annotation.</text>
</comment>
<dbReference type="AlphaFoldDB" id="A0A1I7X7M8"/>
<name>A0A1I7X7M8_HETBA</name>
<keyword evidence="1 4" id="KW-0245">EGF-like domain</keyword>
<feature type="disulfide bond" evidence="4">
    <location>
        <begin position="145"/>
        <end position="162"/>
    </location>
</feature>